<dbReference type="PANTHER" id="PTHR31605:SF0">
    <property type="entry name" value="GLYCEROL-3-PHOSPHATE O-ACYLTRANSFERASE 1"/>
    <property type="match status" value="1"/>
</dbReference>
<feature type="transmembrane region" description="Helical" evidence="1">
    <location>
        <begin position="12"/>
        <end position="30"/>
    </location>
</feature>
<gene>
    <name evidence="3" type="ORF">OIDMADRAFT_103829</name>
</gene>
<accession>A0A0C3HD98</accession>
<organism evidence="3 4">
    <name type="scientific">Oidiodendron maius (strain Zn)</name>
    <dbReference type="NCBI Taxonomy" id="913774"/>
    <lineage>
        <taxon>Eukaryota</taxon>
        <taxon>Fungi</taxon>
        <taxon>Dikarya</taxon>
        <taxon>Ascomycota</taxon>
        <taxon>Pezizomycotina</taxon>
        <taxon>Leotiomycetes</taxon>
        <taxon>Leotiomycetes incertae sedis</taxon>
        <taxon>Myxotrichaceae</taxon>
        <taxon>Oidiodendron</taxon>
    </lineage>
</organism>
<dbReference type="InterPro" id="IPR002123">
    <property type="entry name" value="Plipid/glycerol_acylTrfase"/>
</dbReference>
<dbReference type="OrthoDB" id="2427554at2759"/>
<feature type="domain" description="Phospholipid/glycerol acyltransferase" evidence="2">
    <location>
        <begin position="48"/>
        <end position="261"/>
    </location>
</feature>
<dbReference type="GO" id="GO:0016287">
    <property type="term" value="F:glycerone-phosphate O-acyltransferase activity"/>
    <property type="evidence" value="ECO:0007669"/>
    <property type="project" value="TreeGrafter"/>
</dbReference>
<reference evidence="3 4" key="1">
    <citation type="submission" date="2014-04" db="EMBL/GenBank/DDBJ databases">
        <authorList>
            <consortium name="DOE Joint Genome Institute"/>
            <person name="Kuo A."/>
            <person name="Martino E."/>
            <person name="Perotto S."/>
            <person name="Kohler A."/>
            <person name="Nagy L.G."/>
            <person name="Floudas D."/>
            <person name="Copeland A."/>
            <person name="Barry K.W."/>
            <person name="Cichocki N."/>
            <person name="Veneault-Fourrey C."/>
            <person name="LaButti K."/>
            <person name="Lindquist E.A."/>
            <person name="Lipzen A."/>
            <person name="Lundell T."/>
            <person name="Morin E."/>
            <person name="Murat C."/>
            <person name="Sun H."/>
            <person name="Tunlid A."/>
            <person name="Henrissat B."/>
            <person name="Grigoriev I.V."/>
            <person name="Hibbett D.S."/>
            <person name="Martin F."/>
            <person name="Nordberg H.P."/>
            <person name="Cantor M.N."/>
            <person name="Hua S.X."/>
        </authorList>
    </citation>
    <scope>NUCLEOTIDE SEQUENCE [LARGE SCALE GENOMIC DNA]</scope>
    <source>
        <strain evidence="3 4">Zn</strain>
    </source>
</reference>
<evidence type="ECO:0000259" key="2">
    <source>
        <dbReference type="SMART" id="SM00563"/>
    </source>
</evidence>
<dbReference type="STRING" id="913774.A0A0C3HD98"/>
<proteinExistence type="predicted"/>
<keyword evidence="4" id="KW-1185">Reference proteome</keyword>
<dbReference type="SMART" id="SM00563">
    <property type="entry name" value="PlsC"/>
    <property type="match status" value="1"/>
</dbReference>
<evidence type="ECO:0000256" key="1">
    <source>
        <dbReference type="SAM" id="Phobius"/>
    </source>
</evidence>
<dbReference type="Proteomes" id="UP000054321">
    <property type="component" value="Unassembled WGS sequence"/>
</dbReference>
<keyword evidence="1" id="KW-1133">Transmembrane helix</keyword>
<name>A0A0C3HD98_OIDMZ</name>
<dbReference type="FunCoup" id="A0A0C3HD98">
    <property type="interactions" value="99"/>
</dbReference>
<keyword evidence="1" id="KW-0812">Transmembrane</keyword>
<dbReference type="InterPro" id="IPR052744">
    <property type="entry name" value="GPAT/DAPAT"/>
</dbReference>
<feature type="transmembrane region" description="Helical" evidence="1">
    <location>
        <begin position="453"/>
        <end position="473"/>
    </location>
</feature>
<dbReference type="EMBL" id="KN832876">
    <property type="protein sequence ID" value="KIN01180.1"/>
    <property type="molecule type" value="Genomic_DNA"/>
</dbReference>
<evidence type="ECO:0000313" key="4">
    <source>
        <dbReference type="Proteomes" id="UP000054321"/>
    </source>
</evidence>
<dbReference type="AlphaFoldDB" id="A0A0C3HD98"/>
<protein>
    <recommendedName>
        <fullName evidence="2">Phospholipid/glycerol acyltransferase domain-containing protein</fullName>
    </recommendedName>
</protein>
<dbReference type="SUPFAM" id="SSF69593">
    <property type="entry name" value="Glycerol-3-phosphate (1)-acyltransferase"/>
    <property type="match status" value="1"/>
</dbReference>
<dbReference type="InParanoid" id="A0A0C3HD98"/>
<dbReference type="GO" id="GO:0004366">
    <property type="term" value="F:glycerol-3-phosphate O-acyltransferase activity"/>
    <property type="evidence" value="ECO:0007669"/>
    <property type="project" value="TreeGrafter"/>
</dbReference>
<feature type="transmembrane region" description="Helical" evidence="1">
    <location>
        <begin position="408"/>
        <end position="433"/>
    </location>
</feature>
<dbReference type="PANTHER" id="PTHR31605">
    <property type="entry name" value="GLYCEROL-3-PHOSPHATE O-ACYLTRANSFERASE 1"/>
    <property type="match status" value="1"/>
</dbReference>
<dbReference type="HOGENOM" id="CLU_007860_1_1_1"/>
<evidence type="ECO:0000313" key="3">
    <source>
        <dbReference type="EMBL" id="KIN01180.1"/>
    </source>
</evidence>
<dbReference type="GO" id="GO:0008654">
    <property type="term" value="P:phospholipid biosynthetic process"/>
    <property type="evidence" value="ECO:0007669"/>
    <property type="project" value="TreeGrafter"/>
</dbReference>
<keyword evidence="1" id="KW-0472">Membrane</keyword>
<reference evidence="4" key="2">
    <citation type="submission" date="2015-01" db="EMBL/GenBank/DDBJ databases">
        <title>Evolutionary Origins and Diversification of the Mycorrhizal Mutualists.</title>
        <authorList>
            <consortium name="DOE Joint Genome Institute"/>
            <consortium name="Mycorrhizal Genomics Consortium"/>
            <person name="Kohler A."/>
            <person name="Kuo A."/>
            <person name="Nagy L.G."/>
            <person name="Floudas D."/>
            <person name="Copeland A."/>
            <person name="Barry K.W."/>
            <person name="Cichocki N."/>
            <person name="Veneault-Fourrey C."/>
            <person name="LaButti K."/>
            <person name="Lindquist E.A."/>
            <person name="Lipzen A."/>
            <person name="Lundell T."/>
            <person name="Morin E."/>
            <person name="Murat C."/>
            <person name="Riley R."/>
            <person name="Ohm R."/>
            <person name="Sun H."/>
            <person name="Tunlid A."/>
            <person name="Henrissat B."/>
            <person name="Grigoriev I.V."/>
            <person name="Hibbett D.S."/>
            <person name="Martin F."/>
        </authorList>
    </citation>
    <scope>NUCLEOTIDE SEQUENCE [LARGE SCALE GENOMIC DNA]</scope>
    <source>
        <strain evidence="4">Zn</strain>
    </source>
</reference>
<feature type="transmembrane region" description="Helical" evidence="1">
    <location>
        <begin position="494"/>
        <end position="515"/>
    </location>
</feature>
<sequence>MARKQSIALKSTWLYDLILWIFSPLVGLFFREIQVRGAWRVPNKGAVILVAAPHANQFVDSVVLMRIMASLNRRISWLMAAKSFDKPIVGTLAHLISVVPVSRAIDNMKAGEGTILLPDPTGNPTIIKGIGTKFNGPDFEVGGGIYLPAINGESHKLEILEIHGPEDIILKSTPALQIAVQQLSSPNGISFKVAPHLDQTVVYDAVYDRLRKNGCIGIFPEGGSHDRPDMLPLKAGIAIMALGALAQNTTLTVVPVGLNYFHAHKFRSRAVVEFGDPIAISSGLVENFKSGKRRESVGELLDAIYQALAAITMAAPDFDTLMLVHAARRLYYAGKGRIPLPSVIEVNRRLVKGYTVYKSDPRIENLSKSITQYNRQLQLLGLHDSQVDYARFSVLRVLTSLVYRVGKLCILAIGTLPGLMLFSPIFIAARYYSHKMTREALAGSNVKIQGTDVMATWKILVAGGLAPLLYTYYATMLGFWTHYNRVNGIIPQSTSLWTVILAAYIIFPMLTFAALQLGEIGMDILKSLRPLFLCLSPFSLGTLNKLRERKAILSRQVTDLINTLGPDLFPDCEAAKPPQPRKLYSEVSPNDSLDDLADSEFFSTSATDDALSW</sequence>
<dbReference type="Pfam" id="PF01553">
    <property type="entry name" value="Acyltransferase"/>
    <property type="match status" value="2"/>
</dbReference>